<keyword evidence="2" id="KW-1185">Reference proteome</keyword>
<dbReference type="EMBL" id="JAGPNK010000014">
    <property type="protein sequence ID" value="KAH7309211.1"/>
    <property type="molecule type" value="Genomic_DNA"/>
</dbReference>
<evidence type="ECO:0000313" key="2">
    <source>
        <dbReference type="Proteomes" id="UP000813444"/>
    </source>
</evidence>
<protein>
    <submittedName>
        <fullName evidence="1">Uncharacterized protein</fullName>
    </submittedName>
</protein>
<reference evidence="1" key="1">
    <citation type="journal article" date="2021" name="Nat. Commun.">
        <title>Genetic determinants of endophytism in the Arabidopsis root mycobiome.</title>
        <authorList>
            <person name="Mesny F."/>
            <person name="Miyauchi S."/>
            <person name="Thiergart T."/>
            <person name="Pickel B."/>
            <person name="Atanasova L."/>
            <person name="Karlsson M."/>
            <person name="Huettel B."/>
            <person name="Barry K.W."/>
            <person name="Haridas S."/>
            <person name="Chen C."/>
            <person name="Bauer D."/>
            <person name="Andreopoulos W."/>
            <person name="Pangilinan J."/>
            <person name="LaButti K."/>
            <person name="Riley R."/>
            <person name="Lipzen A."/>
            <person name="Clum A."/>
            <person name="Drula E."/>
            <person name="Henrissat B."/>
            <person name="Kohler A."/>
            <person name="Grigoriev I.V."/>
            <person name="Martin F.M."/>
            <person name="Hacquard S."/>
        </authorList>
    </citation>
    <scope>NUCLEOTIDE SEQUENCE</scope>
    <source>
        <strain evidence="1">MPI-CAGE-CH-0235</strain>
    </source>
</reference>
<sequence length="154" mass="17337">MLCEWDIISGPHASEDHVSVQGAVFIKDVLKIQVCGLQEDNLTIIGVPRISRTTTEGTTKDDMAMAKDLVKHSSKTIELLRFAILFKDTSAYRREYQRELEALGPPRQDAREQRSFLSRIAIDFQDLVRAALAADYTADPSFENTTIFGSSPMW</sequence>
<name>A0A8K0SIU7_9HYPO</name>
<dbReference type="InterPro" id="IPR027417">
    <property type="entry name" value="P-loop_NTPase"/>
</dbReference>
<gene>
    <name evidence="1" type="ORF">B0I35DRAFT_413041</name>
</gene>
<proteinExistence type="predicted"/>
<dbReference type="Gene3D" id="3.40.50.300">
    <property type="entry name" value="P-loop containing nucleotide triphosphate hydrolases"/>
    <property type="match status" value="1"/>
</dbReference>
<comment type="caution">
    <text evidence="1">The sequence shown here is derived from an EMBL/GenBank/DDBJ whole genome shotgun (WGS) entry which is preliminary data.</text>
</comment>
<dbReference type="AlphaFoldDB" id="A0A8K0SIU7"/>
<dbReference type="OrthoDB" id="415706at2759"/>
<accession>A0A8K0SIU7</accession>
<evidence type="ECO:0000313" key="1">
    <source>
        <dbReference type="EMBL" id="KAH7309211.1"/>
    </source>
</evidence>
<dbReference type="Proteomes" id="UP000813444">
    <property type="component" value="Unassembled WGS sequence"/>
</dbReference>
<organism evidence="1 2">
    <name type="scientific">Stachybotrys elegans</name>
    <dbReference type="NCBI Taxonomy" id="80388"/>
    <lineage>
        <taxon>Eukaryota</taxon>
        <taxon>Fungi</taxon>
        <taxon>Dikarya</taxon>
        <taxon>Ascomycota</taxon>
        <taxon>Pezizomycotina</taxon>
        <taxon>Sordariomycetes</taxon>
        <taxon>Hypocreomycetidae</taxon>
        <taxon>Hypocreales</taxon>
        <taxon>Stachybotryaceae</taxon>
        <taxon>Stachybotrys</taxon>
    </lineage>
</organism>